<dbReference type="OMA" id="KXAISLV"/>
<gene>
    <name evidence="7" type="ORF">M427DRAFT_348724</name>
</gene>
<dbReference type="PANTHER" id="PTHR15688:SF1">
    <property type="entry name" value="KINETOCHORE-ASSOCIATED PROTEIN 1"/>
    <property type="match status" value="1"/>
</dbReference>
<organism evidence="7 8">
    <name type="scientific">Gonapodya prolifera (strain JEL478)</name>
    <name type="common">Monoblepharis prolifera</name>
    <dbReference type="NCBI Taxonomy" id="1344416"/>
    <lineage>
        <taxon>Eukaryota</taxon>
        <taxon>Fungi</taxon>
        <taxon>Fungi incertae sedis</taxon>
        <taxon>Chytridiomycota</taxon>
        <taxon>Chytridiomycota incertae sedis</taxon>
        <taxon>Monoblepharidomycetes</taxon>
        <taxon>Monoblepharidales</taxon>
        <taxon>Gonapodyaceae</taxon>
        <taxon>Gonapodya</taxon>
    </lineage>
</organism>
<accession>A0A139AWR4</accession>
<dbReference type="PANTHER" id="PTHR15688">
    <property type="entry name" value="KINETOCHORE-ASSOCIATED PROTEIN 1"/>
    <property type="match status" value="1"/>
</dbReference>
<dbReference type="GO" id="GO:0031267">
    <property type="term" value="F:small GTPase binding"/>
    <property type="evidence" value="ECO:0007669"/>
    <property type="project" value="TreeGrafter"/>
</dbReference>
<dbReference type="GO" id="GO:0000070">
    <property type="term" value="P:mitotic sister chromatid segregation"/>
    <property type="evidence" value="ECO:0007669"/>
    <property type="project" value="TreeGrafter"/>
</dbReference>
<dbReference type="OrthoDB" id="343783at2759"/>
<evidence type="ECO:0000259" key="6">
    <source>
        <dbReference type="Pfam" id="PF24520"/>
    </source>
</evidence>
<evidence type="ECO:0000259" key="5">
    <source>
        <dbReference type="Pfam" id="PF24516"/>
    </source>
</evidence>
<evidence type="ECO:0000313" key="8">
    <source>
        <dbReference type="Proteomes" id="UP000070544"/>
    </source>
</evidence>
<dbReference type="InterPro" id="IPR055403">
    <property type="entry name" value="ARM_KNTC1_1st"/>
</dbReference>
<feature type="domain" description="KNTC1 third ARM-repeats" evidence="4">
    <location>
        <begin position="1392"/>
        <end position="1587"/>
    </location>
</feature>
<dbReference type="InterPro" id="IPR052802">
    <property type="entry name" value="KNTC1"/>
</dbReference>
<feature type="domain" description="KNTC1 second ARM-repeats" evidence="5">
    <location>
        <begin position="780"/>
        <end position="942"/>
    </location>
</feature>
<dbReference type="GO" id="GO:1903394">
    <property type="term" value="P:protein localization to kinetochore involved in kinetochore assembly"/>
    <property type="evidence" value="ECO:0007669"/>
    <property type="project" value="TreeGrafter"/>
</dbReference>
<dbReference type="Proteomes" id="UP000070544">
    <property type="component" value="Unassembled WGS sequence"/>
</dbReference>
<protein>
    <submittedName>
        <fullName evidence="7">Uncharacterized protein</fullName>
    </submittedName>
</protein>
<feature type="compositionally biased region" description="Low complexity" evidence="1">
    <location>
        <begin position="1249"/>
        <end position="1260"/>
    </location>
</feature>
<evidence type="ECO:0000313" key="7">
    <source>
        <dbReference type="EMBL" id="KXS20915.1"/>
    </source>
</evidence>
<dbReference type="STRING" id="1344416.A0A139AWR4"/>
<dbReference type="EMBL" id="KQ965734">
    <property type="protein sequence ID" value="KXS20915.1"/>
    <property type="molecule type" value="Genomic_DNA"/>
</dbReference>
<dbReference type="Pfam" id="PF24520">
    <property type="entry name" value="ARM_KNTC1_1st"/>
    <property type="match status" value="1"/>
</dbReference>
<dbReference type="InterPro" id="IPR055405">
    <property type="entry name" value="ARM_KNTC1_3rd"/>
</dbReference>
<evidence type="ECO:0000259" key="4">
    <source>
        <dbReference type="Pfam" id="PF24515"/>
    </source>
</evidence>
<feature type="domain" description="RZZ complex subunit KNTC1/ROD C-terminal" evidence="2">
    <location>
        <begin position="1644"/>
        <end position="2088"/>
    </location>
</feature>
<proteinExistence type="predicted"/>
<dbReference type="Pfam" id="PF24515">
    <property type="entry name" value="ARM_KNTC1_3rd"/>
    <property type="match status" value="1"/>
</dbReference>
<dbReference type="SUPFAM" id="SSF69322">
    <property type="entry name" value="Tricorn protease domain 2"/>
    <property type="match status" value="1"/>
</dbReference>
<dbReference type="Pfam" id="PF24506">
    <property type="entry name" value="KNTC1_N"/>
    <property type="match status" value="1"/>
</dbReference>
<dbReference type="InterPro" id="IPR019527">
    <property type="entry name" value="RZZ-complex_KNTC1/ROD_C"/>
</dbReference>
<reference evidence="7 8" key="1">
    <citation type="journal article" date="2015" name="Genome Biol. Evol.">
        <title>Phylogenomic analyses indicate that early fungi evolved digesting cell walls of algal ancestors of land plants.</title>
        <authorList>
            <person name="Chang Y."/>
            <person name="Wang S."/>
            <person name="Sekimoto S."/>
            <person name="Aerts A.L."/>
            <person name="Choi C."/>
            <person name="Clum A."/>
            <person name="LaButti K.M."/>
            <person name="Lindquist E.A."/>
            <person name="Yee Ngan C."/>
            <person name="Ohm R.A."/>
            <person name="Salamov A.A."/>
            <person name="Grigoriev I.V."/>
            <person name="Spatafora J.W."/>
            <person name="Berbee M.L."/>
        </authorList>
    </citation>
    <scope>NUCLEOTIDE SEQUENCE [LARGE SCALE GENOMIC DNA]</scope>
    <source>
        <strain evidence="7 8">JEL478</strain>
    </source>
</reference>
<feature type="domain" description="KNTC1 first ARM-repeats" evidence="6">
    <location>
        <begin position="418"/>
        <end position="647"/>
    </location>
</feature>
<evidence type="ECO:0000259" key="2">
    <source>
        <dbReference type="Pfam" id="PF10493"/>
    </source>
</evidence>
<feature type="domain" description="KNTC1 N-terminal" evidence="3">
    <location>
        <begin position="56"/>
        <end position="369"/>
    </location>
</feature>
<evidence type="ECO:0000256" key="1">
    <source>
        <dbReference type="SAM" id="MobiDB-lite"/>
    </source>
</evidence>
<feature type="region of interest" description="Disordered" evidence="1">
    <location>
        <begin position="1249"/>
        <end position="1280"/>
    </location>
</feature>
<dbReference type="GO" id="GO:1990423">
    <property type="term" value="C:RZZ complex"/>
    <property type="evidence" value="ECO:0007669"/>
    <property type="project" value="TreeGrafter"/>
</dbReference>
<dbReference type="InterPro" id="IPR055402">
    <property type="entry name" value="KNTC1_N"/>
</dbReference>
<sequence length="2090" mass="234543">MPVQTGQKPARSSSKIVPTASVPGLSLVESDDWTLTLGRRVLAERNDTSGDPKSLLYAVHEAAHLSGGTKIPKSCTTHISSSGGVSVLLDNQIHLLTENATKHIASITLDSFADVAAFSRTGHFLVCADTSGAIHFIHHESGNVVFSQRILTEDETHSLVTGHGGRVFDWLGFADSWRSTVEELIVVTSDCVIRRFANIDFSALEKALDDGDLEKAMELKRSISLEIIPNSSHSSISTALISFSHEESRVVLAGAGQFAMTNSLLSRTPLTIKGLEQEVLGCKITNIQQSTDGWGRWFVLSEHGTIAIVEPTTLEIYRFLPFDDPIVDFRLTSDDRIVALTKRRSVTDNTRRLLVFHITGNKLEADLTVSQGAWLAETDHRSSSEHIPFVEVENGAGTPTIYLRSLFQASPSMRLSSLIQDGRFEEARDVALKFGLDEKVVIRSKLEDILEELDDPSGESVADFDAKSLISDLQALGDARFSVEFALNVTLPTEQAIFEILTYARDVVNAAQMEPNGAIVGEKEMLQLGAVIHLLGTVSLIREDAVPLSASTWKLFRENDVRTIMEEYFASGALKQGLIIWRRHYHECDLFFGICELLNSIPDTVSSDVLNPWLKDEVLPYIKDADERTGVTIWLAHRARVVEALEESPHMALQTILLVENDNSRHSTMHGPATPSEFINETIRIAKTALWGGMTPPEDEILMLNSAETYVLKAQLEEMVYLWDEHDYRKTLTEYCTLDPSTIAIELLEREPSAELLSVAFKMHVKPFADRKSLDSDELVQDFCLGLMEDTPHRGVLSGAPWEGRVLAAMKLIVNLDTKVDLLIEFMRKSPVPWNPSLDEMIQNVSLIPGLKRAGDLLEQYRLLYLKKMLQKYGVKTFDASNLSLAKRILHHILSFVDVHDAMWDGLQVVAAYNHLDRLEAYGIRACNLSDAGYIDKMVQLVATGVESSSVSPDGTVVPSLLPEVAKFTKEDSSWLAEETVTWIVGELQEIGASQDVAQAKRYQNIALAAVKLLEHLDRLGLRQDNLVAELHHKLCSTMLRSLKGLALEFQILVTPDNFATERIRMTTLAAYASKLFSADPDSSEQRKGKGTLTASLSTQTDMFSETQFLRLAELLEVSRAVFHRKLAEYAIQNGHITMAMAMCDSAEVVGDTEAQTQILRSISQSLVRYAYKGNWKAVKGVSLTHRIMEFGRRGVQSCKLGIIHELLDDFKRFEILHKVFCQSDAGDYQTAVRRGSGDNHTFNVSVNKVGSSSSSVPLEPVREPESLSRKIPTPPVVSGSSQKISMPSLFNDRFAENNFVLNTSTAMEICLEFVLDSFDSREDKSKINGKEASSQGSPYSGLKLMHFLLGNNSRILGMRVWHCVLDSLCQWVGFDGKLEQDARCDEYNVLLQELLRRVLCSRMIDKQLALAYTLSSPMETALAGFEDGVRTTGNNFDSLLRLSSIGQAAGIAWKQRGLVADMESQGTTSRWLYQLRLLEIPFDADLYRTSRTRNAEYQRKLVPQLLAKTNYDLATALEFGRTYFMEDDYILLEYVKGVFLSSRGYKDEVAGAVDDVTNKDALVAVLMENCFNFISPYDYERLQFLLSQVLRWQPELERARQRSVLVDTLMTYKRVAAPSEREKQLVERVTETPASEKFLEKHPFSLERLPVHALLTEHYWTVLEPEITEESLPLILPLSVPLGISPDRFYMCLIDKLLSPLLESQTNCEKSTSGAKNQQWVKFQDVRSYFHKVQDYEESIRKSVFVGGLFPCGPDRIQAYKCGSLLVDKWQHNISTSTIPDEKAFDNAATAKQNIAKLCATTEIEYQLRTLKLDNYVEYIDRPSELISQLINCESERLLKTGDPFDLHSLITDICIVNGIDREKFLKQLALKWIVKELPPSTEDRAHYLPSIRLQPSLIFPHPMEHSLRLRIFYTLRGLESSFAVSILQSVATSSSSKILNASRVRALGVILLLISGDDSKRSDQERYISYTRMLMYILDFEELSLAMTLNEFDACNKEAFARSLWINHGSNIKAVQLICNLCVDFQVYDVVLWENVLERLSEHKLHRYLVGVLHTVNGVPGLSCMRTLPRLWNNVLLGVLESVSSTDE</sequence>
<dbReference type="InterPro" id="IPR055404">
    <property type="entry name" value="ARM_KNTC1_2nd"/>
</dbReference>
<dbReference type="GO" id="GO:0005828">
    <property type="term" value="C:kinetochore microtubule"/>
    <property type="evidence" value="ECO:0007669"/>
    <property type="project" value="TreeGrafter"/>
</dbReference>
<name>A0A139AWR4_GONPJ</name>
<dbReference type="GO" id="GO:0007094">
    <property type="term" value="P:mitotic spindle assembly checkpoint signaling"/>
    <property type="evidence" value="ECO:0007669"/>
    <property type="project" value="TreeGrafter"/>
</dbReference>
<keyword evidence="8" id="KW-1185">Reference proteome</keyword>
<dbReference type="GO" id="GO:0005737">
    <property type="term" value="C:cytoplasm"/>
    <property type="evidence" value="ECO:0007669"/>
    <property type="project" value="TreeGrafter"/>
</dbReference>
<dbReference type="Pfam" id="PF10493">
    <property type="entry name" value="Rod_C"/>
    <property type="match status" value="1"/>
</dbReference>
<dbReference type="Pfam" id="PF24516">
    <property type="entry name" value="ARM_KNTC1_2nd"/>
    <property type="match status" value="1"/>
</dbReference>
<evidence type="ECO:0000259" key="3">
    <source>
        <dbReference type="Pfam" id="PF24506"/>
    </source>
</evidence>